<dbReference type="PROSITE" id="PS50110">
    <property type="entry name" value="RESPONSE_REGULATORY"/>
    <property type="match status" value="1"/>
</dbReference>
<organism evidence="5 6">
    <name type="scientific">Candidatus Magnetoglobus multicellularis str. Araruama</name>
    <dbReference type="NCBI Taxonomy" id="890399"/>
    <lineage>
        <taxon>Bacteria</taxon>
        <taxon>Pseudomonadati</taxon>
        <taxon>Thermodesulfobacteriota</taxon>
        <taxon>Desulfobacteria</taxon>
        <taxon>Desulfobacterales</taxon>
        <taxon>Desulfobacteraceae</taxon>
        <taxon>Candidatus Magnetoglobus</taxon>
    </lineage>
</organism>
<feature type="domain" description="HD-GYP" evidence="4">
    <location>
        <begin position="149"/>
        <end position="341"/>
    </location>
</feature>
<dbReference type="PANTHER" id="PTHR45228">
    <property type="entry name" value="CYCLIC DI-GMP PHOSPHODIESTERASE TM_0186-RELATED"/>
    <property type="match status" value="1"/>
</dbReference>
<feature type="coiled-coil region" evidence="2">
    <location>
        <begin position="128"/>
        <end position="155"/>
    </location>
</feature>
<accession>A0A1V1P907</accession>
<dbReference type="SUPFAM" id="SSF52172">
    <property type="entry name" value="CheY-like"/>
    <property type="match status" value="1"/>
</dbReference>
<dbReference type="EMBL" id="ATBP01000278">
    <property type="protein sequence ID" value="ETR71367.1"/>
    <property type="molecule type" value="Genomic_DNA"/>
</dbReference>
<protein>
    <submittedName>
        <fullName evidence="5">Metal dependent phosphohydrolase</fullName>
    </submittedName>
</protein>
<dbReference type="Gene3D" id="1.10.3210.10">
    <property type="entry name" value="Hypothetical protein af1432"/>
    <property type="match status" value="1"/>
</dbReference>
<dbReference type="InterPro" id="IPR011006">
    <property type="entry name" value="CheY-like_superfamily"/>
</dbReference>
<dbReference type="AlphaFoldDB" id="A0A1V1P907"/>
<dbReference type="Proteomes" id="UP000189670">
    <property type="component" value="Unassembled WGS sequence"/>
</dbReference>
<dbReference type="Gene3D" id="3.40.50.2300">
    <property type="match status" value="1"/>
</dbReference>
<evidence type="ECO:0000256" key="1">
    <source>
        <dbReference type="PROSITE-ProRule" id="PRU00169"/>
    </source>
</evidence>
<proteinExistence type="predicted"/>
<dbReference type="InterPro" id="IPR037522">
    <property type="entry name" value="HD_GYP_dom"/>
</dbReference>
<comment type="caution">
    <text evidence="5">The sequence shown here is derived from an EMBL/GenBank/DDBJ whole genome shotgun (WGS) entry which is preliminary data.</text>
</comment>
<keyword evidence="5" id="KW-0378">Hydrolase</keyword>
<dbReference type="InterPro" id="IPR001789">
    <property type="entry name" value="Sig_transdc_resp-reg_receiver"/>
</dbReference>
<evidence type="ECO:0000259" key="4">
    <source>
        <dbReference type="PROSITE" id="PS51832"/>
    </source>
</evidence>
<dbReference type="CDD" id="cd00077">
    <property type="entry name" value="HDc"/>
    <property type="match status" value="1"/>
</dbReference>
<feature type="domain" description="Response regulatory" evidence="3">
    <location>
        <begin position="7"/>
        <end position="122"/>
    </location>
</feature>
<dbReference type="Pfam" id="PF13487">
    <property type="entry name" value="HD_5"/>
    <property type="match status" value="1"/>
</dbReference>
<evidence type="ECO:0000313" key="6">
    <source>
        <dbReference type="Proteomes" id="UP000189670"/>
    </source>
</evidence>
<reference evidence="6" key="1">
    <citation type="submission" date="2012-11" db="EMBL/GenBank/DDBJ databases">
        <authorList>
            <person name="Lucero-Rivera Y.E."/>
            <person name="Tovar-Ramirez D."/>
        </authorList>
    </citation>
    <scope>NUCLEOTIDE SEQUENCE [LARGE SCALE GENOMIC DNA]</scope>
    <source>
        <strain evidence="6">Araruama</strain>
    </source>
</reference>
<dbReference type="InterPro" id="IPR052020">
    <property type="entry name" value="Cyclic_di-GMP/3'3'-cGAMP_PDE"/>
</dbReference>
<sequence length="341" mass="38577">MSEQKPYVIICSDLPETMDQLTLSLSRDYHLFCINRTDVLIETAVQKKPEIILINVIFNKADSIACCAQLSGNVNTADIPVIFISEVFDQSDTLAAFQAGAADFMKYAYHEQELKARMENHIHIKQSREKLVHKHQELNATMTKENERLQNLMIATIRAIVQTVESRDPYTSGHQQRVSDLATEIAMRMGLDHSQKMSIKYAGLLHDIGKLRVPEAILNRPGKLLDMEFDVLKVHPKIGSDILETVPSPWPLARIVLEHHERLDGSGYPNGLTDNEILIESKVLAVADVMEAMSSHRPYRPSQGVDLALKEINSQKGLLYDTNAVDICTQLFNQHDYKFGW</sequence>
<keyword evidence="2" id="KW-0175">Coiled coil</keyword>
<dbReference type="PROSITE" id="PS51832">
    <property type="entry name" value="HD_GYP"/>
    <property type="match status" value="1"/>
</dbReference>
<gene>
    <name evidence="5" type="ORF">OMM_02538</name>
</gene>
<dbReference type="GO" id="GO:0016787">
    <property type="term" value="F:hydrolase activity"/>
    <property type="evidence" value="ECO:0007669"/>
    <property type="project" value="UniProtKB-KW"/>
</dbReference>
<dbReference type="InterPro" id="IPR003607">
    <property type="entry name" value="HD/PDEase_dom"/>
</dbReference>
<dbReference type="SMART" id="SM00471">
    <property type="entry name" value="HDc"/>
    <property type="match status" value="1"/>
</dbReference>
<dbReference type="GO" id="GO:0000160">
    <property type="term" value="P:phosphorelay signal transduction system"/>
    <property type="evidence" value="ECO:0007669"/>
    <property type="project" value="InterPro"/>
</dbReference>
<evidence type="ECO:0000259" key="3">
    <source>
        <dbReference type="PROSITE" id="PS50110"/>
    </source>
</evidence>
<dbReference type="SUPFAM" id="SSF109604">
    <property type="entry name" value="HD-domain/PDEase-like"/>
    <property type="match status" value="1"/>
</dbReference>
<evidence type="ECO:0000256" key="2">
    <source>
        <dbReference type="SAM" id="Coils"/>
    </source>
</evidence>
<name>A0A1V1P907_9BACT</name>
<evidence type="ECO:0000313" key="5">
    <source>
        <dbReference type="EMBL" id="ETR71367.1"/>
    </source>
</evidence>
<comment type="caution">
    <text evidence="1">Lacks conserved residue(s) required for the propagation of feature annotation.</text>
</comment>